<keyword evidence="6 12" id="KW-0479">Metal-binding</keyword>
<dbReference type="InterPro" id="IPR050219">
    <property type="entry name" value="DnaG_primase"/>
</dbReference>
<dbReference type="FunFam" id="3.90.580.10:FF:000001">
    <property type="entry name" value="DNA primase"/>
    <property type="match status" value="1"/>
</dbReference>
<keyword evidence="3 12" id="KW-0808">Transferase</keyword>
<feature type="domain" description="Toprim" evidence="15">
    <location>
        <begin position="251"/>
        <end position="332"/>
    </location>
</feature>
<gene>
    <name evidence="12 16" type="primary">dnaG</name>
    <name evidence="16" type="ORF">DDT42_00289</name>
</gene>
<comment type="subunit">
    <text evidence="12">Monomer. Interacts with DnaB.</text>
</comment>
<keyword evidence="2 12" id="KW-0639">Primosome</keyword>
<evidence type="ECO:0000313" key="16">
    <source>
        <dbReference type="EMBL" id="MBT9144448.1"/>
    </source>
</evidence>
<dbReference type="InterPro" id="IPR013264">
    <property type="entry name" value="DNAG_N"/>
</dbReference>
<dbReference type="InterPro" id="IPR034151">
    <property type="entry name" value="TOPRIM_DnaG_bac"/>
</dbReference>
<reference evidence="16 17" key="1">
    <citation type="journal article" date="2021" name="bioRxiv">
        <title>Unique metabolic strategies in Hadean analogues reveal hints for primordial physiology.</title>
        <authorList>
            <person name="Nobu M.K."/>
            <person name="Nakai R."/>
            <person name="Tamazawa S."/>
            <person name="Mori H."/>
            <person name="Toyoda A."/>
            <person name="Ijiri A."/>
            <person name="Suzuki S."/>
            <person name="Kurokawa K."/>
            <person name="Kamagata Y."/>
            <person name="Tamaki H."/>
        </authorList>
    </citation>
    <scope>NUCLEOTIDE SEQUENCE [LARGE SCALE GENOMIC DNA]</scope>
    <source>
        <strain evidence="16">BS525</strain>
    </source>
</reference>
<sequence length="587" mass="67386">MQDYKIFIDDLKSKVDIVEVIGSFLPLRKSGKNYLSLCPFHQEKTPSFVVNREKNLYHCFGCGKGGTVFNFIMDFEKLSFNESVQLLARRYGITLPSFSPNVNKRDALYKVNTAVAQVFHEYLKKSNDTLGVRQYLSQRKINENSINTFLLGYSPSEAFLSRAYTKLGFSKEELQNLGLLTNRNGKVDDTFKDRLIFPIFDISGRISGFAGRSLNEKIGPKYLNIGENMLFRKSKLLYGFYQGKKSITNTQSIILVEGYFDVISMHQKGFNQVVGLMGTGLTYEHIDILNKWVKEMIIMFDNDEGGLNATWRALELLRETDINVKVGVYHTKDPDELSQKYSKEEINNCLLNSLQTIEYIWNRLLHQSDLSSIEGKSSFIKRVINYLIRNANLAMVADIIKRTADKTLVKEDILYAEIERQREKKHAPFQKTIENTIKPVNKNNLLNQVESYLAGALVKDGELFFSSSEGLTPEEITNPDLKQIFEKSFKYMGTEGILYIQPDDVDILFTVEELPIISGLLLSDSIELNGDIIKSMVRKLRMMKIQEDIEILKREIKTLKKSSDYLLTRNYIVKLSNLISYIKELQG</sequence>
<protein>
    <recommendedName>
        <fullName evidence="12 13">DNA primase</fullName>
        <ecNumber evidence="12">2.7.7.101</ecNumber>
    </recommendedName>
</protein>
<feature type="zinc finger region" description="CHC2-type" evidence="12 14">
    <location>
        <begin position="38"/>
        <end position="62"/>
    </location>
</feature>
<dbReference type="NCBIfam" id="TIGR01391">
    <property type="entry name" value="dnaG"/>
    <property type="match status" value="1"/>
</dbReference>
<keyword evidence="9" id="KW-0460">Magnesium</keyword>
<dbReference type="SMART" id="SM00400">
    <property type="entry name" value="ZnF_CHCC"/>
    <property type="match status" value="1"/>
</dbReference>
<organism evidence="16 17">
    <name type="scientific">Psychracetigena formicireducens</name>
    <dbReference type="NCBI Taxonomy" id="2986056"/>
    <lineage>
        <taxon>Bacteria</taxon>
        <taxon>Bacillati</taxon>
        <taxon>Candidatus Lithacetigenota</taxon>
        <taxon>Candidatus Psychracetigena</taxon>
    </lineage>
</organism>
<dbReference type="GO" id="GO:0003677">
    <property type="term" value="F:DNA binding"/>
    <property type="evidence" value="ECO:0007669"/>
    <property type="project" value="UniProtKB-KW"/>
</dbReference>
<evidence type="ECO:0000256" key="9">
    <source>
        <dbReference type="ARBA" id="ARBA00022842"/>
    </source>
</evidence>
<dbReference type="AlphaFoldDB" id="A0A9E2F6C4"/>
<keyword evidence="11 12" id="KW-0804">Transcription</keyword>
<dbReference type="GO" id="GO:0000428">
    <property type="term" value="C:DNA-directed RNA polymerase complex"/>
    <property type="evidence" value="ECO:0007669"/>
    <property type="project" value="UniProtKB-KW"/>
</dbReference>
<evidence type="ECO:0000256" key="10">
    <source>
        <dbReference type="ARBA" id="ARBA00023125"/>
    </source>
</evidence>
<proteinExistence type="inferred from homology"/>
<keyword evidence="10 12" id="KW-0238">DNA-binding</keyword>
<dbReference type="Pfam" id="PF01807">
    <property type="entry name" value="Zn_ribbon_DnaG"/>
    <property type="match status" value="1"/>
</dbReference>
<evidence type="ECO:0000256" key="3">
    <source>
        <dbReference type="ARBA" id="ARBA00022679"/>
    </source>
</evidence>
<dbReference type="InterPro" id="IPR006171">
    <property type="entry name" value="TOPRIM_dom"/>
</dbReference>
<evidence type="ECO:0000256" key="12">
    <source>
        <dbReference type="HAMAP-Rule" id="MF_00974"/>
    </source>
</evidence>
<dbReference type="SUPFAM" id="SSF57783">
    <property type="entry name" value="Zinc beta-ribbon"/>
    <property type="match status" value="1"/>
</dbReference>
<keyword evidence="7 12" id="KW-0863">Zinc-finger</keyword>
<evidence type="ECO:0000256" key="5">
    <source>
        <dbReference type="ARBA" id="ARBA00022705"/>
    </source>
</evidence>
<comment type="cofactor">
    <cofactor evidence="12 13 14">
        <name>Zn(2+)</name>
        <dbReference type="ChEBI" id="CHEBI:29105"/>
    </cofactor>
    <text evidence="12 13 14">Binds 1 zinc ion per monomer.</text>
</comment>
<keyword evidence="8 12" id="KW-0862">Zinc</keyword>
<comment type="catalytic activity">
    <reaction evidence="12">
        <text>ssDNA + n NTP = ssDNA/pppN(pN)n-1 hybrid + (n-1) diphosphate.</text>
        <dbReference type="EC" id="2.7.7.101"/>
    </reaction>
</comment>
<dbReference type="PANTHER" id="PTHR30313:SF2">
    <property type="entry name" value="DNA PRIMASE"/>
    <property type="match status" value="1"/>
</dbReference>
<comment type="similarity">
    <text evidence="12 13">Belongs to the DnaG primase family.</text>
</comment>
<dbReference type="Gene3D" id="3.40.1360.10">
    <property type="match status" value="1"/>
</dbReference>
<dbReference type="Pfam" id="PF13155">
    <property type="entry name" value="Toprim_2"/>
    <property type="match status" value="1"/>
</dbReference>
<dbReference type="GO" id="GO:1990077">
    <property type="term" value="C:primosome complex"/>
    <property type="evidence" value="ECO:0007669"/>
    <property type="project" value="UniProtKB-KW"/>
</dbReference>
<dbReference type="PANTHER" id="PTHR30313">
    <property type="entry name" value="DNA PRIMASE"/>
    <property type="match status" value="1"/>
</dbReference>
<dbReference type="Gene3D" id="3.90.980.10">
    <property type="entry name" value="DNA primase, catalytic core, N-terminal domain"/>
    <property type="match status" value="1"/>
</dbReference>
<keyword evidence="4 12" id="KW-0548">Nucleotidyltransferase</keyword>
<evidence type="ECO:0000259" key="15">
    <source>
        <dbReference type="PROSITE" id="PS50880"/>
    </source>
</evidence>
<dbReference type="GO" id="GO:0005737">
    <property type="term" value="C:cytoplasm"/>
    <property type="evidence" value="ECO:0007669"/>
    <property type="project" value="TreeGrafter"/>
</dbReference>
<dbReference type="GO" id="GO:0006269">
    <property type="term" value="P:DNA replication, synthesis of primer"/>
    <property type="evidence" value="ECO:0007669"/>
    <property type="project" value="UniProtKB-UniRule"/>
</dbReference>
<dbReference type="EMBL" id="QLTW01000008">
    <property type="protein sequence ID" value="MBT9144448.1"/>
    <property type="molecule type" value="Genomic_DNA"/>
</dbReference>
<evidence type="ECO:0000256" key="14">
    <source>
        <dbReference type="PIRSR" id="PIRSR002811-1"/>
    </source>
</evidence>
<dbReference type="InterPro" id="IPR030846">
    <property type="entry name" value="DnaG_bac"/>
</dbReference>
<dbReference type="HAMAP" id="MF_00974">
    <property type="entry name" value="DNA_primase_DnaG"/>
    <property type="match status" value="1"/>
</dbReference>
<comment type="caution">
    <text evidence="16">The sequence shown here is derived from an EMBL/GenBank/DDBJ whole genome shotgun (WGS) entry which is preliminary data.</text>
</comment>
<dbReference type="InterPro" id="IPR036977">
    <property type="entry name" value="DNA_primase_Znf_CHC2"/>
</dbReference>
<comment type="domain">
    <text evidence="12">Contains an N-terminal zinc-binding domain, a central core domain that contains the primase activity, and a C-terminal DnaB-binding domain.</text>
</comment>
<keyword evidence="5 12" id="KW-0235">DNA replication</keyword>
<evidence type="ECO:0000256" key="1">
    <source>
        <dbReference type="ARBA" id="ARBA00022478"/>
    </source>
</evidence>
<dbReference type="Proteomes" id="UP000811545">
    <property type="component" value="Unassembled WGS sequence"/>
</dbReference>
<dbReference type="GO" id="GO:0008270">
    <property type="term" value="F:zinc ion binding"/>
    <property type="evidence" value="ECO:0007669"/>
    <property type="project" value="UniProtKB-UniRule"/>
</dbReference>
<dbReference type="InterPro" id="IPR006295">
    <property type="entry name" value="DNA_primase_DnaG"/>
</dbReference>
<keyword evidence="1 12" id="KW-0240">DNA-directed RNA polymerase</keyword>
<evidence type="ECO:0000256" key="4">
    <source>
        <dbReference type="ARBA" id="ARBA00022695"/>
    </source>
</evidence>
<dbReference type="SUPFAM" id="SSF56731">
    <property type="entry name" value="DNA primase core"/>
    <property type="match status" value="1"/>
</dbReference>
<evidence type="ECO:0000256" key="7">
    <source>
        <dbReference type="ARBA" id="ARBA00022771"/>
    </source>
</evidence>
<name>A0A9E2F6C4_PSYF1</name>
<dbReference type="InterPro" id="IPR037068">
    <property type="entry name" value="DNA_primase_core_N_sf"/>
</dbReference>
<dbReference type="PIRSF" id="PIRSF002811">
    <property type="entry name" value="DnaG"/>
    <property type="match status" value="1"/>
</dbReference>
<dbReference type="SMART" id="SM00493">
    <property type="entry name" value="TOPRIM"/>
    <property type="match status" value="1"/>
</dbReference>
<accession>A0A9E2F6C4</accession>
<dbReference type="GO" id="GO:0003899">
    <property type="term" value="F:DNA-directed RNA polymerase activity"/>
    <property type="evidence" value="ECO:0007669"/>
    <property type="project" value="UniProtKB-UniRule"/>
</dbReference>
<evidence type="ECO:0000256" key="6">
    <source>
        <dbReference type="ARBA" id="ARBA00022723"/>
    </source>
</evidence>
<evidence type="ECO:0000313" key="17">
    <source>
        <dbReference type="Proteomes" id="UP000811545"/>
    </source>
</evidence>
<comment type="function">
    <text evidence="12 13">RNA polymerase that catalyzes the synthesis of short RNA molecules used as primers for DNA polymerase during DNA replication.</text>
</comment>
<evidence type="ECO:0000256" key="13">
    <source>
        <dbReference type="PIRNR" id="PIRNR002811"/>
    </source>
</evidence>
<evidence type="ECO:0000256" key="8">
    <source>
        <dbReference type="ARBA" id="ARBA00022833"/>
    </source>
</evidence>
<dbReference type="Gene3D" id="3.90.580.10">
    <property type="entry name" value="Zinc finger, CHC2-type domain"/>
    <property type="match status" value="1"/>
</dbReference>
<dbReference type="InterPro" id="IPR002694">
    <property type="entry name" value="Znf_CHC2"/>
</dbReference>
<evidence type="ECO:0000256" key="11">
    <source>
        <dbReference type="ARBA" id="ARBA00023163"/>
    </source>
</evidence>
<evidence type="ECO:0000256" key="2">
    <source>
        <dbReference type="ARBA" id="ARBA00022515"/>
    </source>
</evidence>
<dbReference type="EC" id="2.7.7.101" evidence="12"/>
<dbReference type="CDD" id="cd03364">
    <property type="entry name" value="TOPRIM_DnaG_primases"/>
    <property type="match status" value="1"/>
</dbReference>
<dbReference type="Pfam" id="PF08275">
    <property type="entry name" value="DNAG_N"/>
    <property type="match status" value="1"/>
</dbReference>
<dbReference type="PROSITE" id="PS50880">
    <property type="entry name" value="TOPRIM"/>
    <property type="match status" value="1"/>
</dbReference>